<dbReference type="InterPro" id="IPR001680">
    <property type="entry name" value="WD40_rpt"/>
</dbReference>
<keyword evidence="2" id="KW-0677">Repeat</keyword>
<dbReference type="InterPro" id="IPR019775">
    <property type="entry name" value="WD40_repeat_CS"/>
</dbReference>
<dbReference type="InterPro" id="IPR015943">
    <property type="entry name" value="WD40/YVTN_repeat-like_dom_sf"/>
</dbReference>
<sequence>MKTVKSRAYKDRLKGHKETILSLFSPDGPLGNILVSASADGIIRGWDLIGRSVRFKIQIEKPESKQDITSYHFSGSNLYVGFSEGEIRIFEMLNAKLLSVMRGHEKAITSLQIYDNKLISASLDSTVRVWNPKTAECDLIYQFSDPISDIKILKNTLILASWDKMLRVLDLQENTLKETIQALDQPIKCIDIYEGIIYVGGCDSVIKAWDLENNSCKEYKGHSSWILGMKNHGDHMYSCSDDRKIRVWDRNTQKCVEEFEGHEDGVTCLEFANGTLYSGSFDHSIRSWDLAEMYKRIQERQYMTREDILTRKIETYFRLLSAKKKGKKGKKGKGKGKGKGKKGKKK</sequence>
<dbReference type="Proteomes" id="UP001162131">
    <property type="component" value="Unassembled WGS sequence"/>
</dbReference>
<dbReference type="CDD" id="cd00200">
    <property type="entry name" value="WD40"/>
    <property type="match status" value="1"/>
</dbReference>
<dbReference type="PANTHER" id="PTHR19848">
    <property type="entry name" value="WD40 REPEAT PROTEIN"/>
    <property type="match status" value="1"/>
</dbReference>
<dbReference type="PRINTS" id="PR00320">
    <property type="entry name" value="GPROTEINBRPT"/>
</dbReference>
<dbReference type="SUPFAM" id="SSF50978">
    <property type="entry name" value="WD40 repeat-like"/>
    <property type="match status" value="1"/>
</dbReference>
<dbReference type="SMART" id="SM00320">
    <property type="entry name" value="WD40"/>
    <property type="match status" value="6"/>
</dbReference>
<dbReference type="PANTHER" id="PTHR19848:SF8">
    <property type="entry name" value="F-BOX AND WD REPEAT DOMAIN CONTAINING 7"/>
    <property type="match status" value="1"/>
</dbReference>
<reference evidence="5" key="1">
    <citation type="submission" date="2021-09" db="EMBL/GenBank/DDBJ databases">
        <authorList>
            <consortium name="AG Swart"/>
            <person name="Singh M."/>
            <person name="Singh A."/>
            <person name="Seah K."/>
            <person name="Emmerich C."/>
        </authorList>
    </citation>
    <scope>NUCLEOTIDE SEQUENCE</scope>
    <source>
        <strain evidence="5">ATCC30299</strain>
    </source>
</reference>
<keyword evidence="1 3" id="KW-0853">WD repeat</keyword>
<proteinExistence type="predicted"/>
<feature type="region of interest" description="Disordered" evidence="4">
    <location>
        <begin position="324"/>
        <end position="346"/>
    </location>
</feature>
<accession>A0AAU9K9Q5</accession>
<dbReference type="Gene3D" id="2.130.10.10">
    <property type="entry name" value="YVTN repeat-like/Quinoprotein amine dehydrogenase"/>
    <property type="match status" value="2"/>
</dbReference>
<dbReference type="InterPro" id="IPR020472">
    <property type="entry name" value="WD40_PAC1"/>
</dbReference>
<evidence type="ECO:0000256" key="4">
    <source>
        <dbReference type="SAM" id="MobiDB-lite"/>
    </source>
</evidence>
<evidence type="ECO:0000313" key="6">
    <source>
        <dbReference type="Proteomes" id="UP001162131"/>
    </source>
</evidence>
<feature type="repeat" description="WD" evidence="3">
    <location>
        <begin position="13"/>
        <end position="48"/>
    </location>
</feature>
<evidence type="ECO:0000256" key="1">
    <source>
        <dbReference type="ARBA" id="ARBA00022574"/>
    </source>
</evidence>
<dbReference type="EMBL" id="CAJZBQ010000060">
    <property type="protein sequence ID" value="CAG9334759.1"/>
    <property type="molecule type" value="Genomic_DNA"/>
</dbReference>
<keyword evidence="6" id="KW-1185">Reference proteome</keyword>
<protein>
    <submittedName>
        <fullName evidence="5">Uncharacterized protein</fullName>
    </submittedName>
</protein>
<gene>
    <name evidence="5" type="ORF">BSTOLATCC_MIC62344</name>
</gene>
<evidence type="ECO:0000256" key="2">
    <source>
        <dbReference type="ARBA" id="ARBA00022737"/>
    </source>
</evidence>
<feature type="repeat" description="WD" evidence="3">
    <location>
        <begin position="259"/>
        <end position="290"/>
    </location>
</feature>
<feature type="repeat" description="WD" evidence="3">
    <location>
        <begin position="101"/>
        <end position="140"/>
    </location>
</feature>
<evidence type="ECO:0000313" key="5">
    <source>
        <dbReference type="EMBL" id="CAG9334759.1"/>
    </source>
</evidence>
<dbReference type="InterPro" id="IPR036322">
    <property type="entry name" value="WD40_repeat_dom_sf"/>
</dbReference>
<name>A0AAU9K9Q5_9CILI</name>
<feature type="repeat" description="WD" evidence="3">
    <location>
        <begin position="219"/>
        <end position="258"/>
    </location>
</feature>
<dbReference type="PROSITE" id="PS50294">
    <property type="entry name" value="WD_REPEATS_REGION"/>
    <property type="match status" value="2"/>
</dbReference>
<evidence type="ECO:0000256" key="3">
    <source>
        <dbReference type="PROSITE-ProRule" id="PRU00221"/>
    </source>
</evidence>
<comment type="caution">
    <text evidence="5">The sequence shown here is derived from an EMBL/GenBank/DDBJ whole genome shotgun (WGS) entry which is preliminary data.</text>
</comment>
<dbReference type="PROSITE" id="PS50082">
    <property type="entry name" value="WD_REPEATS_2"/>
    <property type="match status" value="4"/>
</dbReference>
<dbReference type="Pfam" id="PF00400">
    <property type="entry name" value="WD40"/>
    <property type="match status" value="4"/>
</dbReference>
<dbReference type="PROSITE" id="PS00678">
    <property type="entry name" value="WD_REPEATS_1"/>
    <property type="match status" value="2"/>
</dbReference>
<organism evidence="5 6">
    <name type="scientific">Blepharisma stoltei</name>
    <dbReference type="NCBI Taxonomy" id="1481888"/>
    <lineage>
        <taxon>Eukaryota</taxon>
        <taxon>Sar</taxon>
        <taxon>Alveolata</taxon>
        <taxon>Ciliophora</taxon>
        <taxon>Postciliodesmatophora</taxon>
        <taxon>Heterotrichea</taxon>
        <taxon>Heterotrichida</taxon>
        <taxon>Blepharismidae</taxon>
        <taxon>Blepharisma</taxon>
    </lineage>
</organism>
<dbReference type="AlphaFoldDB" id="A0AAU9K9Q5"/>